<gene>
    <name evidence="1" type="ORF">HMPREF1039_0826</name>
</gene>
<dbReference type="Proteomes" id="UP000004018">
    <property type="component" value="Unassembled WGS sequence"/>
</dbReference>
<evidence type="ECO:0000313" key="1">
    <source>
        <dbReference type="EMBL" id="EGL42371.1"/>
    </source>
</evidence>
<comment type="caution">
    <text evidence="1">The sequence shown here is derived from an EMBL/GenBank/DDBJ whole genome shotgun (WGS) entry which is preliminary data.</text>
</comment>
<name>A0ABN0D4V8_9FIRM</name>
<dbReference type="RefSeq" id="WP_007390378.1">
    <property type="nucleotide sequence ID" value="NZ_AFIJ01000004.1"/>
</dbReference>
<protein>
    <recommendedName>
        <fullName evidence="3">50S ribosomal protein L34</fullName>
    </recommendedName>
</protein>
<dbReference type="EMBL" id="AFIJ01000004">
    <property type="protein sequence ID" value="EGL42371.1"/>
    <property type="molecule type" value="Genomic_DNA"/>
</dbReference>
<sequence length="53" mass="6214">MGAACRRQAVRGVRRDGTRFRKKHGITGRRHRIGSGDTRMRVTLRVRIRGERR</sequence>
<accession>A0ABN0D4V8</accession>
<evidence type="ECO:0008006" key="3">
    <source>
        <dbReference type="Google" id="ProtNLM"/>
    </source>
</evidence>
<proteinExistence type="predicted"/>
<organism evidence="1 2">
    <name type="scientific">Megasphaera lornae</name>
    <dbReference type="NCBI Taxonomy" id="1000568"/>
    <lineage>
        <taxon>Bacteria</taxon>
        <taxon>Bacillati</taxon>
        <taxon>Bacillota</taxon>
        <taxon>Negativicutes</taxon>
        <taxon>Veillonellales</taxon>
        <taxon>Veillonellaceae</taxon>
        <taxon>Megasphaera</taxon>
    </lineage>
</organism>
<keyword evidence="2" id="KW-1185">Reference proteome</keyword>
<reference evidence="1 2" key="1">
    <citation type="submission" date="2011-04" db="EMBL/GenBank/DDBJ databases">
        <authorList>
            <person name="Harkins D.M."/>
            <person name="Madupu R."/>
            <person name="Durkin A.S."/>
            <person name="Torralba M."/>
            <person name="Methe B."/>
            <person name="Sutton G.G."/>
            <person name="Nelson K.E."/>
        </authorList>
    </citation>
    <scope>NUCLEOTIDE SEQUENCE [LARGE SCALE GENOMIC DNA]</scope>
    <source>
        <strain evidence="1 2">UPII 199-6</strain>
    </source>
</reference>
<evidence type="ECO:0000313" key="2">
    <source>
        <dbReference type="Proteomes" id="UP000004018"/>
    </source>
</evidence>